<evidence type="ECO:0000259" key="1">
    <source>
        <dbReference type="Pfam" id="PF06827"/>
    </source>
</evidence>
<proteinExistence type="predicted"/>
<feature type="domain" description="Zinc finger FPG/IleRS-type" evidence="1">
    <location>
        <begin position="9"/>
        <end position="29"/>
    </location>
</feature>
<accession>A0A2G9Y8R5</accession>
<dbReference type="Gene3D" id="1.10.8.50">
    <property type="match status" value="1"/>
</dbReference>
<sequence length="29" mass="3354">MLELPEVETIKCIKHSGRSSFFCPKCQQN</sequence>
<gene>
    <name evidence="2" type="ORF">COX47_02705</name>
</gene>
<reference evidence="2 3" key="1">
    <citation type="submission" date="2017-09" db="EMBL/GenBank/DDBJ databases">
        <title>Depth-based differentiation of microbial function through sediment-hosted aquifers and enrichment of novel symbionts in the deep terrestrial subsurface.</title>
        <authorList>
            <person name="Probst A.J."/>
            <person name="Ladd B."/>
            <person name="Jarett J.K."/>
            <person name="Geller-Mcgrath D.E."/>
            <person name="Sieber C.M."/>
            <person name="Emerson J.B."/>
            <person name="Anantharaman K."/>
            <person name="Thomas B.C."/>
            <person name="Malmstrom R."/>
            <person name="Stieglmeier M."/>
            <person name="Klingl A."/>
            <person name="Woyke T."/>
            <person name="Ryan C.M."/>
            <person name="Banfield J.F."/>
        </authorList>
    </citation>
    <scope>NUCLEOTIDE SEQUENCE [LARGE SCALE GENOMIC DNA]</scope>
    <source>
        <strain evidence="2">CG23_combo_of_CG06-09_8_20_14_all_35_49</strain>
    </source>
</reference>
<dbReference type="Pfam" id="PF06827">
    <property type="entry name" value="zf-FPG_IleRS"/>
    <property type="match status" value="1"/>
</dbReference>
<evidence type="ECO:0000313" key="2">
    <source>
        <dbReference type="EMBL" id="PIP14891.1"/>
    </source>
</evidence>
<organism evidence="2 3">
    <name type="scientific">Candidatus Roizmanbacteria bacterium CG23_combo_of_CG06-09_8_20_14_all_35_49</name>
    <dbReference type="NCBI Taxonomy" id="1974863"/>
    <lineage>
        <taxon>Bacteria</taxon>
        <taxon>Candidatus Roizmaniibacteriota</taxon>
    </lineage>
</organism>
<dbReference type="Proteomes" id="UP000231025">
    <property type="component" value="Unassembled WGS sequence"/>
</dbReference>
<evidence type="ECO:0000313" key="3">
    <source>
        <dbReference type="Proteomes" id="UP000231025"/>
    </source>
</evidence>
<dbReference type="EMBL" id="PCRE01000039">
    <property type="protein sequence ID" value="PIP14891.1"/>
    <property type="molecule type" value="Genomic_DNA"/>
</dbReference>
<dbReference type="InterPro" id="IPR010663">
    <property type="entry name" value="Znf_FPG/IleRS"/>
</dbReference>
<dbReference type="AlphaFoldDB" id="A0A2G9Y8R5"/>
<name>A0A2G9Y8R5_9BACT</name>
<protein>
    <recommendedName>
        <fullName evidence="1">Zinc finger FPG/IleRS-type domain-containing protein</fullName>
    </recommendedName>
</protein>
<comment type="caution">
    <text evidence="2">The sequence shown here is derived from an EMBL/GenBank/DDBJ whole genome shotgun (WGS) entry which is preliminary data.</text>
</comment>